<dbReference type="Proteomes" id="UP001156389">
    <property type="component" value="Unassembled WGS sequence"/>
</dbReference>
<feature type="domain" description="FtsK" evidence="7">
    <location>
        <begin position="838"/>
        <end position="1045"/>
    </location>
</feature>
<feature type="region of interest" description="Disordered" evidence="5">
    <location>
        <begin position="1128"/>
        <end position="1148"/>
    </location>
</feature>
<evidence type="ECO:0000256" key="2">
    <source>
        <dbReference type="ARBA" id="ARBA00022741"/>
    </source>
</evidence>
<evidence type="ECO:0000256" key="1">
    <source>
        <dbReference type="ARBA" id="ARBA00022553"/>
    </source>
</evidence>
<dbReference type="RefSeq" id="WP_260218621.1">
    <property type="nucleotide sequence ID" value="NZ_JAJAGO010000006.1"/>
</dbReference>
<keyword evidence="1" id="KW-0597">Phosphoprotein</keyword>
<dbReference type="Pfam" id="PF01580">
    <property type="entry name" value="FtsK_SpoIIIE"/>
    <property type="match status" value="1"/>
</dbReference>
<accession>A0ABT2JTW9</accession>
<dbReference type="Gene3D" id="3.40.50.300">
    <property type="entry name" value="P-loop containing nucleotide triphosphate hydrolases"/>
    <property type="match status" value="2"/>
</dbReference>
<feature type="region of interest" description="Disordered" evidence="5">
    <location>
        <begin position="607"/>
        <end position="643"/>
    </location>
</feature>
<feature type="compositionally biased region" description="Gly residues" evidence="5">
    <location>
        <begin position="284"/>
        <end position="304"/>
    </location>
</feature>
<dbReference type="SUPFAM" id="SSF52540">
    <property type="entry name" value="P-loop containing nucleoside triphosphate hydrolases"/>
    <property type="match status" value="1"/>
</dbReference>
<keyword evidence="9" id="KW-1185">Reference proteome</keyword>
<feature type="compositionally biased region" description="Gly residues" evidence="5">
    <location>
        <begin position="264"/>
        <end position="274"/>
    </location>
</feature>
<protein>
    <submittedName>
        <fullName evidence="8">FHA domain-containing protein</fullName>
    </submittedName>
</protein>
<evidence type="ECO:0000313" key="8">
    <source>
        <dbReference type="EMBL" id="MCT2591305.1"/>
    </source>
</evidence>
<feature type="region of interest" description="Disordered" evidence="5">
    <location>
        <begin position="218"/>
        <end position="451"/>
    </location>
</feature>
<dbReference type="PROSITE" id="PS50006">
    <property type="entry name" value="FHA_DOMAIN"/>
    <property type="match status" value="1"/>
</dbReference>
<dbReference type="Gene3D" id="2.60.200.20">
    <property type="match status" value="1"/>
</dbReference>
<evidence type="ECO:0000256" key="4">
    <source>
        <dbReference type="PROSITE-ProRule" id="PRU00289"/>
    </source>
</evidence>
<feature type="compositionally biased region" description="Basic and acidic residues" evidence="5">
    <location>
        <begin position="307"/>
        <end position="320"/>
    </location>
</feature>
<dbReference type="SMART" id="SM00240">
    <property type="entry name" value="FHA"/>
    <property type="match status" value="1"/>
</dbReference>
<feature type="domain" description="FHA" evidence="6">
    <location>
        <begin position="128"/>
        <end position="178"/>
    </location>
</feature>
<feature type="compositionally biased region" description="Acidic residues" evidence="5">
    <location>
        <begin position="408"/>
        <end position="417"/>
    </location>
</feature>
<dbReference type="InterPro" id="IPR000253">
    <property type="entry name" value="FHA_dom"/>
</dbReference>
<keyword evidence="2 4" id="KW-0547">Nucleotide-binding</keyword>
<organism evidence="8 9">
    <name type="scientific">Streptomyces gossypii</name>
    <dbReference type="NCBI Taxonomy" id="2883101"/>
    <lineage>
        <taxon>Bacteria</taxon>
        <taxon>Bacillati</taxon>
        <taxon>Actinomycetota</taxon>
        <taxon>Actinomycetes</taxon>
        <taxon>Kitasatosporales</taxon>
        <taxon>Streptomycetaceae</taxon>
        <taxon>Streptomyces</taxon>
    </lineage>
</organism>
<evidence type="ECO:0000259" key="7">
    <source>
        <dbReference type="PROSITE" id="PS50901"/>
    </source>
</evidence>
<evidence type="ECO:0000256" key="3">
    <source>
        <dbReference type="ARBA" id="ARBA00022840"/>
    </source>
</evidence>
<evidence type="ECO:0000259" key="6">
    <source>
        <dbReference type="PROSITE" id="PS50006"/>
    </source>
</evidence>
<comment type="caution">
    <text evidence="8">The sequence shown here is derived from an EMBL/GenBank/DDBJ whole genome shotgun (WGS) entry which is preliminary data.</text>
</comment>
<dbReference type="PANTHER" id="PTHR22683">
    <property type="entry name" value="SPORULATION PROTEIN RELATED"/>
    <property type="match status" value="1"/>
</dbReference>
<dbReference type="InterPro" id="IPR002543">
    <property type="entry name" value="FtsK_dom"/>
</dbReference>
<dbReference type="InterPro" id="IPR008984">
    <property type="entry name" value="SMAD_FHA_dom_sf"/>
</dbReference>
<feature type="binding site" evidence="4">
    <location>
        <begin position="856"/>
        <end position="863"/>
    </location>
    <ligand>
        <name>ATP</name>
        <dbReference type="ChEBI" id="CHEBI:30616"/>
    </ligand>
</feature>
<dbReference type="Pfam" id="PF00498">
    <property type="entry name" value="FHA"/>
    <property type="match status" value="1"/>
</dbReference>
<sequence length="1148" mass="115725">MQIRLTVLASRSGQAAARPCDVLVTAPPGTALAAVTDSLVTTAAAAAATHGSAADASHEAVSVYAGAERLDPHRRLLGEPPLIDGAVLSLYGPAAPVPVSAYGSAKARLHVVSGPDSGGVHLLGGGRVQLGRSAEADVALDDPDVSRLHCTVTVTDSGAVTVTDLGSTNGTTVDGSVIGGSPALLAPGARLRLGESVIRVEGSAPAGLLPVVPTAPDGEGHLRLPGPAVGSAGGLVPQALHPPAARPPAARPPGGRLTSSAPTAGGGTAGGGAGAPASDAVGEMPGGGGRGGAGGAQITGGGVPGSSRRDTAVRSSDRPHPAPASPWPGEEGRTGSGAGEPQPPTHAYATGGPFPGSEETRSAGLVLPPGARPPADSGPSDEESRRRRRGRGIGAWARRFTTARDGLAEPDPDDGYDGYDGYDQPGGYDGRGGDEGHGGGSRAASGTPAGVPADGEWDARWPDPATVLLTTLGPGPRLWERGPGHPEALTVRLGSTHHSDASGELPVTVNLRDADGLGLAGPRSRLSGVARSLLAQLAALHAPSDLEIVLISADHARDVASRVEEWAWLGWLPHLRPARGQDCRLLVAYDREQAAARTAELVRRLDKAVPPPPPADHGAAGHPSSPGDGDAAGHTGVGSAVAAEPHNGPYTVLVVDGDPGSAALRESVARLTGDGAAAGIHVLTLAETPPATPASPLDATVEAACAASPPFRECRTLALLSGSVATAVQIVRRDAPAPLGGWGPGTALASIDGVSAAWAQRFARALAPLREADGRGRGGVHGHPAASVALPQSCRLLDELGLARATPVAVLARWTGSARGEAPRTDSRAPFVLGAGPQGPIGADLAADRGHALITGPPGSGRTELLRALAASLAAGERPDRLGLVLIDGSGEARDGGLAACAELPHAGSHLTAGDPVRMREFAQSLSRELKRRAELIGERSTYDEYDAYRGEPGEDGTAPSGALPRLVVLVDDFDTLVDPALGNPGRPAAGSVVRALESVAREGVRLGVHLVTASARPERTGRTAVDQGAVIRIELTGQGEDEPVPGRGIVRLPGGTVTAFQAGRVTSRIPRTATLRPTVVPLDWARSGDPPTRRPVRELGNGPTDLALLASAMDRAAKSLGVADFRTAEGLQAPSAEPASDRSRTAG</sequence>
<name>A0ABT2JTW9_9ACTN</name>
<dbReference type="InterPro" id="IPR027417">
    <property type="entry name" value="P-loop_NTPase"/>
</dbReference>
<proteinExistence type="predicted"/>
<dbReference type="SUPFAM" id="SSF49879">
    <property type="entry name" value="SMAD/FHA domain"/>
    <property type="match status" value="1"/>
</dbReference>
<feature type="compositionally biased region" description="Low complexity" evidence="5">
    <location>
        <begin position="252"/>
        <end position="263"/>
    </location>
</feature>
<evidence type="ECO:0000313" key="9">
    <source>
        <dbReference type="Proteomes" id="UP001156389"/>
    </source>
</evidence>
<dbReference type="SMART" id="SM00382">
    <property type="entry name" value="AAA"/>
    <property type="match status" value="1"/>
</dbReference>
<dbReference type="PROSITE" id="PS50901">
    <property type="entry name" value="FTSK"/>
    <property type="match status" value="1"/>
</dbReference>
<gene>
    <name evidence="8" type="ORF">LHJ74_15555</name>
</gene>
<dbReference type="CDD" id="cd00060">
    <property type="entry name" value="FHA"/>
    <property type="match status" value="1"/>
</dbReference>
<dbReference type="PANTHER" id="PTHR22683:SF1">
    <property type="entry name" value="TYPE VII SECRETION SYSTEM PROTEIN ESSC"/>
    <property type="match status" value="1"/>
</dbReference>
<dbReference type="InterPro" id="IPR003593">
    <property type="entry name" value="AAA+_ATPase"/>
</dbReference>
<reference evidence="8 9" key="1">
    <citation type="submission" date="2021-10" db="EMBL/GenBank/DDBJ databases">
        <title>Streptomyces gossypii sp. nov., isolated from soil collected from cotton field.</title>
        <authorList>
            <person name="Ge X."/>
            <person name="Chen X."/>
            <person name="Liu W."/>
        </authorList>
    </citation>
    <scope>NUCLEOTIDE SEQUENCE [LARGE SCALE GENOMIC DNA]</scope>
    <source>
        <strain evidence="8 9">N2-109</strain>
    </source>
</reference>
<dbReference type="InterPro" id="IPR050206">
    <property type="entry name" value="FtsK/SpoIIIE/SftA"/>
</dbReference>
<dbReference type="EMBL" id="JAJAGO010000006">
    <property type="protein sequence ID" value="MCT2591305.1"/>
    <property type="molecule type" value="Genomic_DNA"/>
</dbReference>
<evidence type="ECO:0000256" key="5">
    <source>
        <dbReference type="SAM" id="MobiDB-lite"/>
    </source>
</evidence>
<keyword evidence="3 4" id="KW-0067">ATP-binding</keyword>